<keyword evidence="4" id="KW-0808">Transferase</keyword>
<name>A0A9D1I5Z8_9FIRM</name>
<comment type="similarity">
    <text evidence="3">Belongs to the DegT/DnrJ/EryC1 family.</text>
</comment>
<feature type="modified residue" description="N6-(pyridoxal phosphate)lysine" evidence="2">
    <location>
        <position position="191"/>
    </location>
</feature>
<dbReference type="InterPro" id="IPR015421">
    <property type="entry name" value="PyrdxlP-dep_Trfase_major"/>
</dbReference>
<accession>A0A9D1I5Z8</accession>
<comment type="caution">
    <text evidence="4">The sequence shown here is derived from an EMBL/GenBank/DDBJ whole genome shotgun (WGS) entry which is preliminary data.</text>
</comment>
<evidence type="ECO:0000313" key="5">
    <source>
        <dbReference type="Proteomes" id="UP000824091"/>
    </source>
</evidence>
<evidence type="ECO:0000256" key="3">
    <source>
        <dbReference type="RuleBase" id="RU004508"/>
    </source>
</evidence>
<dbReference type="AlphaFoldDB" id="A0A9D1I5Z8"/>
<gene>
    <name evidence="4" type="ORF">IAD16_08365</name>
</gene>
<reference evidence="4" key="1">
    <citation type="submission" date="2020-10" db="EMBL/GenBank/DDBJ databases">
        <authorList>
            <person name="Gilroy R."/>
        </authorList>
    </citation>
    <scope>NUCLEOTIDE SEQUENCE</scope>
    <source>
        <strain evidence="4">11300</strain>
    </source>
</reference>
<dbReference type="PANTHER" id="PTHR30244">
    <property type="entry name" value="TRANSAMINASE"/>
    <property type="match status" value="1"/>
</dbReference>
<organism evidence="4 5">
    <name type="scientific">Candidatus Fimisoma avicola</name>
    <dbReference type="NCBI Taxonomy" id="2840826"/>
    <lineage>
        <taxon>Bacteria</taxon>
        <taxon>Bacillati</taxon>
        <taxon>Bacillota</taxon>
        <taxon>Clostridia</taxon>
        <taxon>Eubacteriales</taxon>
        <taxon>Candidatus Fimisoma</taxon>
    </lineage>
</organism>
<sequence length="377" mass="42040">MQFRDLKQQYQVLKKDIDQAMEKVATDCNFISGAQVADLEKKLAEYVGVKHCVTCANGTDALSIAMMTWEIGCGDAVFVPDFTFFSSGEIVSHCGATPVFVDVDEDTYNISPGSLEAAIEKVIKEDKLTPKVIVAVDLFGLPADFTKIRPIAEKYGLLVLEDGAQGFGGRIGDKVACSFGDISTTSFFPAKPLGCYGDGGAVFTDNDEWADLMRSIRVHGKGAMKYDNIRIGLNSRLDTIQAAVLSVKLRAFREYELDDVNRAAERYTELLSDIVKTPIIPDRYYSGWAQYTIQLSDRKTRDRIQAEMKEAGIPTMVYYPKPMHKQLAFGLEDDYGFDCSVTERLCDTVLSLPMHPYLTEEDIKEVTDRLHHLLQAK</sequence>
<dbReference type="InterPro" id="IPR015422">
    <property type="entry name" value="PyrdxlP-dep_Trfase_small"/>
</dbReference>
<dbReference type="CDD" id="cd00616">
    <property type="entry name" value="AHBA_syn"/>
    <property type="match status" value="1"/>
</dbReference>
<dbReference type="PIRSF" id="PIRSF000390">
    <property type="entry name" value="PLP_StrS"/>
    <property type="match status" value="1"/>
</dbReference>
<dbReference type="Pfam" id="PF01041">
    <property type="entry name" value="DegT_DnrJ_EryC1"/>
    <property type="match status" value="1"/>
</dbReference>
<dbReference type="Gene3D" id="3.90.1150.10">
    <property type="entry name" value="Aspartate Aminotransferase, domain 1"/>
    <property type="match status" value="1"/>
</dbReference>
<dbReference type="SUPFAM" id="SSF53383">
    <property type="entry name" value="PLP-dependent transferases"/>
    <property type="match status" value="1"/>
</dbReference>
<dbReference type="GO" id="GO:0030170">
    <property type="term" value="F:pyridoxal phosphate binding"/>
    <property type="evidence" value="ECO:0007669"/>
    <property type="project" value="TreeGrafter"/>
</dbReference>
<dbReference type="EMBL" id="DVMO01000128">
    <property type="protein sequence ID" value="HIU28377.1"/>
    <property type="molecule type" value="Genomic_DNA"/>
</dbReference>
<dbReference type="InterPro" id="IPR000653">
    <property type="entry name" value="DegT/StrS_aminotransferase"/>
</dbReference>
<dbReference type="GO" id="GO:0008483">
    <property type="term" value="F:transaminase activity"/>
    <property type="evidence" value="ECO:0007669"/>
    <property type="project" value="UniProtKB-KW"/>
</dbReference>
<reference evidence="4" key="2">
    <citation type="journal article" date="2021" name="PeerJ">
        <title>Extensive microbial diversity within the chicken gut microbiome revealed by metagenomics and culture.</title>
        <authorList>
            <person name="Gilroy R."/>
            <person name="Ravi A."/>
            <person name="Getino M."/>
            <person name="Pursley I."/>
            <person name="Horton D.L."/>
            <person name="Alikhan N.F."/>
            <person name="Baker D."/>
            <person name="Gharbi K."/>
            <person name="Hall N."/>
            <person name="Watson M."/>
            <person name="Adriaenssens E.M."/>
            <person name="Foster-Nyarko E."/>
            <person name="Jarju S."/>
            <person name="Secka A."/>
            <person name="Antonio M."/>
            <person name="Oren A."/>
            <person name="Chaudhuri R.R."/>
            <person name="La Ragione R."/>
            <person name="Hildebrand F."/>
            <person name="Pallen M.J."/>
        </authorList>
    </citation>
    <scope>NUCLEOTIDE SEQUENCE</scope>
    <source>
        <strain evidence="4">11300</strain>
    </source>
</reference>
<protein>
    <submittedName>
        <fullName evidence="4">DegT/DnrJ/EryC1/StrS family aminotransferase</fullName>
    </submittedName>
</protein>
<feature type="active site" description="Proton acceptor" evidence="1">
    <location>
        <position position="191"/>
    </location>
</feature>
<dbReference type="Proteomes" id="UP000824091">
    <property type="component" value="Unassembled WGS sequence"/>
</dbReference>
<dbReference type="PANTHER" id="PTHR30244:SF42">
    <property type="entry name" value="UDP-2-ACETAMIDO-2-DEOXY-3-OXO-D-GLUCURONATE AMINOTRANSFERASE"/>
    <property type="match status" value="1"/>
</dbReference>
<dbReference type="InterPro" id="IPR015424">
    <property type="entry name" value="PyrdxlP-dep_Trfase"/>
</dbReference>
<keyword evidence="2 3" id="KW-0663">Pyridoxal phosphate</keyword>
<dbReference type="Gene3D" id="3.40.640.10">
    <property type="entry name" value="Type I PLP-dependent aspartate aminotransferase-like (Major domain)"/>
    <property type="match status" value="1"/>
</dbReference>
<evidence type="ECO:0000256" key="2">
    <source>
        <dbReference type="PIRSR" id="PIRSR000390-2"/>
    </source>
</evidence>
<keyword evidence="4" id="KW-0032">Aminotransferase</keyword>
<evidence type="ECO:0000313" key="4">
    <source>
        <dbReference type="EMBL" id="HIU28377.1"/>
    </source>
</evidence>
<proteinExistence type="inferred from homology"/>
<dbReference type="GO" id="GO:0000271">
    <property type="term" value="P:polysaccharide biosynthetic process"/>
    <property type="evidence" value="ECO:0007669"/>
    <property type="project" value="TreeGrafter"/>
</dbReference>
<evidence type="ECO:0000256" key="1">
    <source>
        <dbReference type="PIRSR" id="PIRSR000390-1"/>
    </source>
</evidence>